<feature type="compositionally biased region" description="Polar residues" evidence="1">
    <location>
        <begin position="21"/>
        <end position="33"/>
    </location>
</feature>
<dbReference type="AlphaFoldDB" id="A0AAI9UKU2"/>
<accession>A0AAI9UKU2</accession>
<feature type="non-terminal residue" evidence="2">
    <location>
        <position position="1"/>
    </location>
</feature>
<reference evidence="2 3" key="1">
    <citation type="submission" date="2016-10" db="EMBL/GenBank/DDBJ databases">
        <title>The genome sequence of Colletotrichum fioriniae PJ7.</title>
        <authorList>
            <person name="Baroncelli R."/>
        </authorList>
    </citation>
    <scope>NUCLEOTIDE SEQUENCE [LARGE SCALE GENOMIC DNA]</scope>
    <source>
        <strain evidence="2">Col 31</strain>
    </source>
</reference>
<evidence type="ECO:0000313" key="3">
    <source>
        <dbReference type="Proteomes" id="UP001239795"/>
    </source>
</evidence>
<evidence type="ECO:0000313" key="2">
    <source>
        <dbReference type="EMBL" id="KAK1460294.1"/>
    </source>
</evidence>
<keyword evidence="3" id="KW-1185">Reference proteome</keyword>
<feature type="region of interest" description="Disordered" evidence="1">
    <location>
        <begin position="1"/>
        <end position="115"/>
    </location>
</feature>
<proteinExistence type="predicted"/>
<comment type="caution">
    <text evidence="2">The sequence shown here is derived from an EMBL/GenBank/DDBJ whole genome shotgun (WGS) entry which is preliminary data.</text>
</comment>
<protein>
    <submittedName>
        <fullName evidence="2">Uncharacterized protein</fullName>
    </submittedName>
</protein>
<dbReference type="Proteomes" id="UP001239795">
    <property type="component" value="Unassembled WGS sequence"/>
</dbReference>
<dbReference type="EMBL" id="MLGG01000013">
    <property type="protein sequence ID" value="KAK1460294.1"/>
    <property type="molecule type" value="Genomic_DNA"/>
</dbReference>
<feature type="compositionally biased region" description="Polar residues" evidence="1">
    <location>
        <begin position="1"/>
        <end position="13"/>
    </location>
</feature>
<gene>
    <name evidence="2" type="ORF">CMEL01_03293</name>
</gene>
<feature type="compositionally biased region" description="Basic residues" evidence="1">
    <location>
        <begin position="50"/>
        <end position="61"/>
    </location>
</feature>
<name>A0AAI9UKU2_9PEZI</name>
<evidence type="ECO:0000256" key="1">
    <source>
        <dbReference type="SAM" id="MobiDB-lite"/>
    </source>
</evidence>
<sequence>ERTIAHQQNSEQGGSVGRGSTEVQWSYLSVGSSRSRHADTGRAVDLLRNEKHRKDKQHQHPAHPSTVLPPPPRTSHTTPTAIFLLAPKLPRSHSPPCPLLLPSPTNNNNHCQPSN</sequence>
<feature type="compositionally biased region" description="Basic and acidic residues" evidence="1">
    <location>
        <begin position="36"/>
        <end position="49"/>
    </location>
</feature>
<organism evidence="2 3">
    <name type="scientific">Colletotrichum melonis</name>
    <dbReference type="NCBI Taxonomy" id="1209925"/>
    <lineage>
        <taxon>Eukaryota</taxon>
        <taxon>Fungi</taxon>
        <taxon>Dikarya</taxon>
        <taxon>Ascomycota</taxon>
        <taxon>Pezizomycotina</taxon>
        <taxon>Sordariomycetes</taxon>
        <taxon>Hypocreomycetidae</taxon>
        <taxon>Glomerellales</taxon>
        <taxon>Glomerellaceae</taxon>
        <taxon>Colletotrichum</taxon>
        <taxon>Colletotrichum acutatum species complex</taxon>
    </lineage>
</organism>